<dbReference type="AlphaFoldDB" id="A0A839F0N0"/>
<dbReference type="RefSeq" id="WP_182528999.1">
    <property type="nucleotide sequence ID" value="NZ_JACGXL010000001.1"/>
</dbReference>
<comment type="caution">
    <text evidence="6">The sequence shown here is derived from an EMBL/GenBank/DDBJ whole genome shotgun (WGS) entry which is preliminary data.</text>
</comment>
<gene>
    <name evidence="6" type="ORF">FHW12_000065</name>
</gene>
<reference evidence="6 7" key="1">
    <citation type="submission" date="2020-07" db="EMBL/GenBank/DDBJ databases">
        <title>Genomic Encyclopedia of Type Strains, Phase IV (KMG-V): Genome sequencing to study the core and pangenomes of soil and plant-associated prokaryotes.</title>
        <authorList>
            <person name="Whitman W."/>
        </authorList>
    </citation>
    <scope>NUCLEOTIDE SEQUENCE [LARGE SCALE GENOMIC DNA]</scope>
    <source>
        <strain evidence="6 7">RH2WT43</strain>
    </source>
</reference>
<dbReference type="PANTHER" id="PTHR30537">
    <property type="entry name" value="HTH-TYPE TRANSCRIPTIONAL REGULATOR"/>
    <property type="match status" value="1"/>
</dbReference>
<feature type="domain" description="HTH lysR-type" evidence="5">
    <location>
        <begin position="7"/>
        <end position="64"/>
    </location>
</feature>
<dbReference type="PROSITE" id="PS50931">
    <property type="entry name" value="HTH_LYSR"/>
    <property type="match status" value="1"/>
</dbReference>
<dbReference type="Proteomes" id="UP000550401">
    <property type="component" value="Unassembled WGS sequence"/>
</dbReference>
<dbReference type="Pfam" id="PF00126">
    <property type="entry name" value="HTH_1"/>
    <property type="match status" value="1"/>
</dbReference>
<dbReference type="InterPro" id="IPR000847">
    <property type="entry name" value="LysR_HTH_N"/>
</dbReference>
<dbReference type="GO" id="GO:0043565">
    <property type="term" value="F:sequence-specific DNA binding"/>
    <property type="evidence" value="ECO:0007669"/>
    <property type="project" value="TreeGrafter"/>
</dbReference>
<comment type="similarity">
    <text evidence="1">Belongs to the LysR transcriptional regulatory family.</text>
</comment>
<dbReference type="FunFam" id="1.10.10.10:FF:000001">
    <property type="entry name" value="LysR family transcriptional regulator"/>
    <property type="match status" value="1"/>
</dbReference>
<dbReference type="EMBL" id="JACGXL010000001">
    <property type="protein sequence ID" value="MBA8885874.1"/>
    <property type="molecule type" value="Genomic_DNA"/>
</dbReference>
<evidence type="ECO:0000256" key="4">
    <source>
        <dbReference type="ARBA" id="ARBA00023163"/>
    </source>
</evidence>
<evidence type="ECO:0000256" key="2">
    <source>
        <dbReference type="ARBA" id="ARBA00023015"/>
    </source>
</evidence>
<dbReference type="CDD" id="cd08422">
    <property type="entry name" value="PBP2_CrgA_like"/>
    <property type="match status" value="1"/>
</dbReference>
<name>A0A839F0N0_9GAMM</name>
<evidence type="ECO:0000256" key="1">
    <source>
        <dbReference type="ARBA" id="ARBA00009437"/>
    </source>
</evidence>
<dbReference type="GO" id="GO:0003700">
    <property type="term" value="F:DNA-binding transcription factor activity"/>
    <property type="evidence" value="ECO:0007669"/>
    <property type="project" value="InterPro"/>
</dbReference>
<sequence length="300" mass="32588">MHRSKPPSLDRLRWFVAVAEAGGFTLAADRLATGKTQLSHHVARLERELGGALFTRTTRRVELTDAGRRLYDTIAPLLRDLDGALGGVDEAASQPSGTLRITAPTDYAASVVGPALAAFQRAHPRLVVELVASDDVLDLVGERIDLAVRFGWLRDSSMRAVRLGEFAQWVVGSPAYFAEAGTPRRPNQLAAHRWIALRLLRSPLTWRFAKAGGRSATVRVRATAQANSPQALLGLLRGGGGVSVITDFATESDVAAGTLQRVLADWQLPSGGIHLVYPATRQPPAKVRHFIDFFRDHVAR</sequence>
<accession>A0A839F0N0</accession>
<evidence type="ECO:0000313" key="7">
    <source>
        <dbReference type="Proteomes" id="UP000550401"/>
    </source>
</evidence>
<organism evidence="6 7">
    <name type="scientific">Dokdonella fugitiva</name>
    <dbReference type="NCBI Taxonomy" id="328517"/>
    <lineage>
        <taxon>Bacteria</taxon>
        <taxon>Pseudomonadati</taxon>
        <taxon>Pseudomonadota</taxon>
        <taxon>Gammaproteobacteria</taxon>
        <taxon>Lysobacterales</taxon>
        <taxon>Rhodanobacteraceae</taxon>
        <taxon>Dokdonella</taxon>
    </lineage>
</organism>
<dbReference type="SUPFAM" id="SSF53850">
    <property type="entry name" value="Periplasmic binding protein-like II"/>
    <property type="match status" value="1"/>
</dbReference>
<protein>
    <submittedName>
        <fullName evidence="6">DNA-binding transcriptional LysR family regulator</fullName>
    </submittedName>
</protein>
<dbReference type="InterPro" id="IPR058163">
    <property type="entry name" value="LysR-type_TF_proteobact-type"/>
</dbReference>
<evidence type="ECO:0000313" key="6">
    <source>
        <dbReference type="EMBL" id="MBA8885874.1"/>
    </source>
</evidence>
<keyword evidence="2" id="KW-0805">Transcription regulation</keyword>
<dbReference type="InterPro" id="IPR005119">
    <property type="entry name" value="LysR_subst-bd"/>
</dbReference>
<evidence type="ECO:0000259" key="5">
    <source>
        <dbReference type="PROSITE" id="PS50931"/>
    </source>
</evidence>
<dbReference type="PANTHER" id="PTHR30537:SF1">
    <property type="entry name" value="HTH-TYPE TRANSCRIPTIONAL REGULATOR PGRR"/>
    <property type="match status" value="1"/>
</dbReference>
<evidence type="ECO:0000256" key="3">
    <source>
        <dbReference type="ARBA" id="ARBA00023125"/>
    </source>
</evidence>
<keyword evidence="3 6" id="KW-0238">DNA-binding</keyword>
<proteinExistence type="inferred from homology"/>
<dbReference type="Gene3D" id="1.10.10.10">
    <property type="entry name" value="Winged helix-like DNA-binding domain superfamily/Winged helix DNA-binding domain"/>
    <property type="match status" value="1"/>
</dbReference>
<dbReference type="Gene3D" id="3.40.190.290">
    <property type="match status" value="1"/>
</dbReference>
<keyword evidence="4" id="KW-0804">Transcription</keyword>
<dbReference type="InterPro" id="IPR036388">
    <property type="entry name" value="WH-like_DNA-bd_sf"/>
</dbReference>
<keyword evidence="7" id="KW-1185">Reference proteome</keyword>
<dbReference type="GO" id="GO:0006351">
    <property type="term" value="P:DNA-templated transcription"/>
    <property type="evidence" value="ECO:0007669"/>
    <property type="project" value="TreeGrafter"/>
</dbReference>
<dbReference type="Pfam" id="PF03466">
    <property type="entry name" value="LysR_substrate"/>
    <property type="match status" value="1"/>
</dbReference>
<dbReference type="SUPFAM" id="SSF46785">
    <property type="entry name" value="Winged helix' DNA-binding domain"/>
    <property type="match status" value="1"/>
</dbReference>
<dbReference type="InterPro" id="IPR036390">
    <property type="entry name" value="WH_DNA-bd_sf"/>
</dbReference>